<reference evidence="3 5" key="2">
    <citation type="submission" date="2017-10" db="EMBL/GenBank/DDBJ databases">
        <title>Draft genomes of the Enterococcus faecium isolated from human feces before and after Helicobacter pylori eradication therapy.</title>
        <authorList>
            <person name="Prianichniikov N.A."/>
            <person name="Glushchenko O.E."/>
            <person name="Malakhova M.V."/>
        </authorList>
    </citation>
    <scope>NUCLEOTIDE SEQUENCE [LARGE SCALE GENOMIC DNA]</scope>
    <source>
        <strain evidence="3 5">Hp_5-7</strain>
    </source>
</reference>
<accession>A0A132P919</accession>
<evidence type="ECO:0000313" key="2">
    <source>
        <dbReference type="EMBL" id="MBX4223571.1"/>
    </source>
</evidence>
<dbReference type="AlphaFoldDB" id="A0A132P919"/>
<proteinExistence type="predicted"/>
<dbReference type="InterPro" id="IPR032080">
    <property type="entry name" value="DUF4809"/>
</dbReference>
<reference evidence="2" key="3">
    <citation type="journal article" date="2022" name="J. Anim. Sci.">
        <title>Whole genome sequence analyses-based assessment of virulence potential and antimicrobial susceptibilities and resistance of Enterococcus faecium strains isolated from commercial swine and cattle probiotic products.</title>
        <authorList>
            <person name="Shridhar P.B."/>
            <person name="Amachawadi R.G."/>
            <person name="Tokach M."/>
            <person name="Patel I."/>
            <person name="Gangiredla J."/>
            <person name="Mammel M."/>
            <person name="Nagaraja T.G."/>
        </authorList>
    </citation>
    <scope>NUCLEOTIDE SEQUENCE</scope>
    <source>
        <strain evidence="2">EF215</strain>
    </source>
</reference>
<organism evidence="1 4">
    <name type="scientific">Enterococcus faecium</name>
    <name type="common">Streptococcus faecium</name>
    <dbReference type="NCBI Taxonomy" id="1352"/>
    <lineage>
        <taxon>Bacteria</taxon>
        <taxon>Bacillati</taxon>
        <taxon>Bacillota</taxon>
        <taxon>Bacilli</taxon>
        <taxon>Lactobacillales</taxon>
        <taxon>Enterococcaceae</taxon>
        <taxon>Enterococcus</taxon>
    </lineage>
</organism>
<dbReference type="Pfam" id="PF16067">
    <property type="entry name" value="DUF4809"/>
    <property type="match status" value="1"/>
</dbReference>
<comment type="caution">
    <text evidence="1">The sequence shown here is derived from an EMBL/GenBank/DDBJ whole genome shotgun (WGS) entry which is preliminary data.</text>
</comment>
<dbReference type="Proteomes" id="UP001139644">
    <property type="component" value="Unassembled WGS sequence"/>
</dbReference>
<sequence length="156" mass="17764">MQEVQLIRKSELSEGGCNACGVVEATSYTLKLDSNQAIISELTVGGLVDSLALAEGFTGEDIYEMFSEVRQLKKGEKCIEVHHESPNVRFKRGDNEMIFKNHVSDHTELYEIVNQILTGLFELGPYEFKEENGNPKLNEEWQETIETQRNNPHLFQ</sequence>
<dbReference type="Proteomes" id="UP000070452">
    <property type="component" value="Unassembled WGS sequence"/>
</dbReference>
<gene>
    <name evidence="1" type="ORF">AWT83_08295</name>
    <name evidence="3" type="ORF">CQR37_00780</name>
    <name evidence="2" type="ORF">KYX88_12345</name>
</gene>
<evidence type="ECO:0000313" key="3">
    <source>
        <dbReference type="EMBL" id="PHL22987.1"/>
    </source>
</evidence>
<dbReference type="EMBL" id="JAIFOC010000132">
    <property type="protein sequence ID" value="MBX4223571.1"/>
    <property type="molecule type" value="Genomic_DNA"/>
</dbReference>
<dbReference type="EMBL" id="LRHK01000001">
    <property type="protein sequence ID" value="KWX18462.1"/>
    <property type="molecule type" value="Genomic_DNA"/>
</dbReference>
<evidence type="ECO:0000313" key="5">
    <source>
        <dbReference type="Proteomes" id="UP000224303"/>
    </source>
</evidence>
<dbReference type="EMBL" id="PCGC01000001">
    <property type="protein sequence ID" value="PHL22987.1"/>
    <property type="molecule type" value="Genomic_DNA"/>
</dbReference>
<protein>
    <submittedName>
        <fullName evidence="3">DUF4809 domain-containing protein</fullName>
    </submittedName>
    <submittedName>
        <fullName evidence="2">DUF4809 family protein</fullName>
    </submittedName>
</protein>
<reference evidence="1 4" key="1">
    <citation type="submission" date="2016-01" db="EMBL/GenBank/DDBJ databases">
        <title>Molecular Mechanisms for transfer of large genomic segments between Enterococcus faecium strains.</title>
        <authorList>
            <person name="Garcia-Solache M.A."/>
            <person name="Lebreton F."/>
            <person name="Mclaughlin R.E."/>
            <person name="Whiteaker J.D."/>
            <person name="Gilmore M.S."/>
            <person name="Rice L.B."/>
        </authorList>
    </citation>
    <scope>NUCLEOTIDE SEQUENCE [LARGE SCALE GENOMIC DNA]</scope>
    <source>
        <strain evidence="1 4">D344RRF x C68</strain>
    </source>
</reference>
<dbReference type="Proteomes" id="UP000224303">
    <property type="component" value="Unassembled WGS sequence"/>
</dbReference>
<dbReference type="RefSeq" id="WP_002301065.1">
    <property type="nucleotide sequence ID" value="NZ_CAACXW010000001.1"/>
</dbReference>
<evidence type="ECO:0000313" key="4">
    <source>
        <dbReference type="Proteomes" id="UP000070452"/>
    </source>
</evidence>
<name>A0A132P919_ENTFC</name>
<evidence type="ECO:0000313" key="1">
    <source>
        <dbReference type="EMBL" id="KWX18462.1"/>
    </source>
</evidence>